<accession>A0ABS1L657</accession>
<sequence length="170" mass="18173">MVAALALGAVACGERPPPRASETTAASPEPTDDLAAIAAAEATVRAFFAVKGRAEDPIRVQIDQQAAYLTSRDVHPTTAYDASTSDQPSGITDETVDVELSNARTAGEEVRVDFAFQSTGVTYTLIDGELQLDMRQPQESHWDGTATLEELDGEWLINDLSLERYGSSIG</sequence>
<name>A0ABS1L657_9ACTN</name>
<protein>
    <recommendedName>
        <fullName evidence="3">Nuclear transport factor 2 family protein</fullName>
    </recommendedName>
</protein>
<proteinExistence type="predicted"/>
<evidence type="ECO:0008006" key="3">
    <source>
        <dbReference type="Google" id="ProtNLM"/>
    </source>
</evidence>
<gene>
    <name evidence="1" type="ORF">JI751_06085</name>
</gene>
<organism evidence="1 2">
    <name type="scientific">Nocardioides baculatus</name>
    <dbReference type="NCBI Taxonomy" id="2801337"/>
    <lineage>
        <taxon>Bacteria</taxon>
        <taxon>Bacillati</taxon>
        <taxon>Actinomycetota</taxon>
        <taxon>Actinomycetes</taxon>
        <taxon>Propionibacteriales</taxon>
        <taxon>Nocardioidaceae</taxon>
        <taxon>Nocardioides</taxon>
    </lineage>
</organism>
<reference evidence="1 2" key="1">
    <citation type="submission" date="2021-01" db="EMBL/GenBank/DDBJ databases">
        <title>Genome seq and assembly of Nocardiodes sp. G10.</title>
        <authorList>
            <person name="Chhetri G."/>
        </authorList>
    </citation>
    <scope>NUCLEOTIDE SEQUENCE [LARGE SCALE GENOMIC DNA]</scope>
    <source>
        <strain evidence="1 2">G10</strain>
    </source>
</reference>
<keyword evidence="2" id="KW-1185">Reference proteome</keyword>
<dbReference type="Proteomes" id="UP000636918">
    <property type="component" value="Unassembled WGS sequence"/>
</dbReference>
<dbReference type="EMBL" id="JAERSG010000002">
    <property type="protein sequence ID" value="MBL0747169.1"/>
    <property type="molecule type" value="Genomic_DNA"/>
</dbReference>
<dbReference type="RefSeq" id="WP_201934780.1">
    <property type="nucleotide sequence ID" value="NZ_JAERSG010000002.1"/>
</dbReference>
<comment type="caution">
    <text evidence="1">The sequence shown here is derived from an EMBL/GenBank/DDBJ whole genome shotgun (WGS) entry which is preliminary data.</text>
</comment>
<evidence type="ECO:0000313" key="1">
    <source>
        <dbReference type="EMBL" id="MBL0747169.1"/>
    </source>
</evidence>
<evidence type="ECO:0000313" key="2">
    <source>
        <dbReference type="Proteomes" id="UP000636918"/>
    </source>
</evidence>